<organism evidence="1 2">
    <name type="scientific">Halioxenophilus aromaticivorans</name>
    <dbReference type="NCBI Taxonomy" id="1306992"/>
    <lineage>
        <taxon>Bacteria</taxon>
        <taxon>Pseudomonadati</taxon>
        <taxon>Pseudomonadota</taxon>
        <taxon>Gammaproteobacteria</taxon>
        <taxon>Alteromonadales</taxon>
        <taxon>Alteromonadaceae</taxon>
        <taxon>Halioxenophilus</taxon>
    </lineage>
</organism>
<protein>
    <submittedName>
        <fullName evidence="1">Uncharacterized protein</fullName>
    </submittedName>
</protein>
<dbReference type="AlphaFoldDB" id="A0AAV3U8F4"/>
<gene>
    <name evidence="1" type="ORF">GCM10025791_43670</name>
</gene>
<proteinExistence type="predicted"/>
<accession>A0AAV3U8F4</accession>
<reference evidence="2" key="1">
    <citation type="journal article" date="2019" name="Int. J. Syst. Evol. Microbiol.">
        <title>The Global Catalogue of Microorganisms (GCM) 10K type strain sequencing project: providing services to taxonomists for standard genome sequencing and annotation.</title>
        <authorList>
            <consortium name="The Broad Institute Genomics Platform"/>
            <consortium name="The Broad Institute Genome Sequencing Center for Infectious Disease"/>
            <person name="Wu L."/>
            <person name="Ma J."/>
        </authorList>
    </citation>
    <scope>NUCLEOTIDE SEQUENCE [LARGE SCALE GENOMIC DNA]</scope>
    <source>
        <strain evidence="2">JCM 19134</strain>
    </source>
</reference>
<evidence type="ECO:0000313" key="2">
    <source>
        <dbReference type="Proteomes" id="UP001409585"/>
    </source>
</evidence>
<dbReference type="Proteomes" id="UP001409585">
    <property type="component" value="Unassembled WGS sequence"/>
</dbReference>
<dbReference type="EMBL" id="BAABLX010000076">
    <property type="protein sequence ID" value="GAA4958323.1"/>
    <property type="molecule type" value="Genomic_DNA"/>
</dbReference>
<name>A0AAV3U8F4_9ALTE</name>
<sequence length="59" mass="6733">MTKDLAIKLRDSLVVHLSKIFTHTVRRALSPKGLRDASAWRGFTCTMSQLPGWFFKPQS</sequence>
<evidence type="ECO:0000313" key="1">
    <source>
        <dbReference type="EMBL" id="GAA4958323.1"/>
    </source>
</evidence>
<comment type="caution">
    <text evidence="1">The sequence shown here is derived from an EMBL/GenBank/DDBJ whole genome shotgun (WGS) entry which is preliminary data.</text>
</comment>
<keyword evidence="2" id="KW-1185">Reference proteome</keyword>